<feature type="non-terminal residue" evidence="2">
    <location>
        <position position="133"/>
    </location>
</feature>
<evidence type="ECO:0000256" key="1">
    <source>
        <dbReference type="SAM" id="MobiDB-lite"/>
    </source>
</evidence>
<feature type="compositionally biased region" description="Acidic residues" evidence="1">
    <location>
        <begin position="30"/>
        <end position="39"/>
    </location>
</feature>
<name>A0A087UPY9_STEMI</name>
<dbReference type="EMBL" id="KK120941">
    <property type="protein sequence ID" value="KFM79428.1"/>
    <property type="molecule type" value="Genomic_DNA"/>
</dbReference>
<feature type="region of interest" description="Disordered" evidence="1">
    <location>
        <begin position="26"/>
        <end position="53"/>
    </location>
</feature>
<evidence type="ECO:0000313" key="3">
    <source>
        <dbReference type="Proteomes" id="UP000054359"/>
    </source>
</evidence>
<feature type="compositionally biased region" description="Basic and acidic residues" evidence="1">
    <location>
        <begin position="41"/>
        <end position="53"/>
    </location>
</feature>
<dbReference type="AlphaFoldDB" id="A0A087UPY9"/>
<evidence type="ECO:0000313" key="2">
    <source>
        <dbReference type="EMBL" id="KFM79428.1"/>
    </source>
</evidence>
<accession>A0A087UPY9</accession>
<dbReference type="Proteomes" id="UP000054359">
    <property type="component" value="Unassembled WGS sequence"/>
</dbReference>
<keyword evidence="3" id="KW-1185">Reference proteome</keyword>
<gene>
    <name evidence="2" type="ORF">X975_04458</name>
</gene>
<proteinExistence type="predicted"/>
<protein>
    <submittedName>
        <fullName evidence="2">Uncharacterized protein</fullName>
    </submittedName>
</protein>
<reference evidence="2 3" key="1">
    <citation type="submission" date="2013-11" db="EMBL/GenBank/DDBJ databases">
        <title>Genome sequencing of Stegodyphus mimosarum.</title>
        <authorList>
            <person name="Bechsgaard J."/>
        </authorList>
    </citation>
    <scope>NUCLEOTIDE SEQUENCE [LARGE SCALE GENOMIC DNA]</scope>
</reference>
<organism evidence="2 3">
    <name type="scientific">Stegodyphus mimosarum</name>
    <name type="common">African social velvet spider</name>
    <dbReference type="NCBI Taxonomy" id="407821"/>
    <lineage>
        <taxon>Eukaryota</taxon>
        <taxon>Metazoa</taxon>
        <taxon>Ecdysozoa</taxon>
        <taxon>Arthropoda</taxon>
        <taxon>Chelicerata</taxon>
        <taxon>Arachnida</taxon>
        <taxon>Araneae</taxon>
        <taxon>Araneomorphae</taxon>
        <taxon>Entelegynae</taxon>
        <taxon>Eresoidea</taxon>
        <taxon>Eresidae</taxon>
        <taxon>Stegodyphus</taxon>
    </lineage>
</organism>
<sequence>MAEANFNEMQKNWRKRLDEMTSRYMKKDVSEEESPDIIIEEPPKPLEPKRTSDKPEALHEMSAYLYSDTLFISEETYDKCLIFLYVNALNHCPLHLICSKCFQSLKREEIFNHLAEDHSIIIPDRVPAYFFYE</sequence>